<reference evidence="2" key="1">
    <citation type="submission" date="2021-01" db="EMBL/GenBank/DDBJ databases">
        <title>Whole genome shotgun sequence of Actinoplanes siamensis NBRC 109076.</title>
        <authorList>
            <person name="Komaki H."/>
            <person name="Tamura T."/>
        </authorList>
    </citation>
    <scope>NUCLEOTIDE SEQUENCE</scope>
    <source>
        <strain evidence="2">NBRC 109076</strain>
    </source>
</reference>
<evidence type="ECO:0000256" key="1">
    <source>
        <dbReference type="SAM" id="MobiDB-lite"/>
    </source>
</evidence>
<sequence length="74" mass="8089">MSITRHPGRKGRGKPGTGTRRSDPRAVTGRPGTDQYAPTKALDSRGRAKVSAADRRTTREDAEFRAAWPAELAR</sequence>
<dbReference type="AlphaFoldDB" id="A0A919NFN9"/>
<feature type="region of interest" description="Disordered" evidence="1">
    <location>
        <begin position="1"/>
        <end position="74"/>
    </location>
</feature>
<dbReference type="Proteomes" id="UP000629619">
    <property type="component" value="Unassembled WGS sequence"/>
</dbReference>
<evidence type="ECO:0000313" key="3">
    <source>
        <dbReference type="Proteomes" id="UP000629619"/>
    </source>
</evidence>
<accession>A0A919NFN9</accession>
<organism evidence="2 3">
    <name type="scientific">Actinoplanes siamensis</name>
    <dbReference type="NCBI Taxonomy" id="1223317"/>
    <lineage>
        <taxon>Bacteria</taxon>
        <taxon>Bacillati</taxon>
        <taxon>Actinomycetota</taxon>
        <taxon>Actinomycetes</taxon>
        <taxon>Micromonosporales</taxon>
        <taxon>Micromonosporaceae</taxon>
        <taxon>Actinoplanes</taxon>
    </lineage>
</organism>
<proteinExistence type="predicted"/>
<gene>
    <name evidence="2" type="ORF">Asi03nite_75000</name>
</gene>
<evidence type="ECO:0000313" key="2">
    <source>
        <dbReference type="EMBL" id="GIF09962.1"/>
    </source>
</evidence>
<comment type="caution">
    <text evidence="2">The sequence shown here is derived from an EMBL/GenBank/DDBJ whole genome shotgun (WGS) entry which is preliminary data.</text>
</comment>
<feature type="compositionally biased region" description="Basic residues" evidence="1">
    <location>
        <begin position="1"/>
        <end position="13"/>
    </location>
</feature>
<keyword evidence="3" id="KW-1185">Reference proteome</keyword>
<name>A0A919NFN9_9ACTN</name>
<dbReference type="EMBL" id="BOMW01000148">
    <property type="protein sequence ID" value="GIF09962.1"/>
    <property type="molecule type" value="Genomic_DNA"/>
</dbReference>
<protein>
    <submittedName>
        <fullName evidence="2">Uncharacterized protein</fullName>
    </submittedName>
</protein>
<feature type="compositionally biased region" description="Basic and acidic residues" evidence="1">
    <location>
        <begin position="42"/>
        <end position="64"/>
    </location>
</feature>